<dbReference type="AlphaFoldDB" id="A0A1C3W211"/>
<name>A0A1C3W211_9HYPH</name>
<dbReference type="Proteomes" id="UP000199101">
    <property type="component" value="Unassembled WGS sequence"/>
</dbReference>
<accession>A0A1C3W211</accession>
<sequence>MCNAFATHHINRNMPIYPNDIICWGFKVADFEGQERQGEILALAKMMQYAGGIASELDASQAVFLIKAAQAALLSILETEFPMLSGEHLNGLVSDAHGHC</sequence>
<evidence type="ECO:0000313" key="2">
    <source>
        <dbReference type="Proteomes" id="UP000199101"/>
    </source>
</evidence>
<protein>
    <submittedName>
        <fullName evidence="1">Uncharacterized protein</fullName>
    </submittedName>
</protein>
<reference evidence="2" key="1">
    <citation type="submission" date="2016-08" db="EMBL/GenBank/DDBJ databases">
        <authorList>
            <person name="Varghese N."/>
            <person name="Submissions Spin"/>
        </authorList>
    </citation>
    <scope>NUCLEOTIDE SEQUENCE [LARGE SCALE GENOMIC DNA]</scope>
    <source>
        <strain evidence="2">HAMBI 2975</strain>
    </source>
</reference>
<gene>
    <name evidence="1" type="ORF">GA0061103_4719</name>
</gene>
<dbReference type="STRING" id="410764.GA0061103_4719"/>
<proteinExistence type="predicted"/>
<organism evidence="1 2">
    <name type="scientific">Rhizobium multihospitium</name>
    <dbReference type="NCBI Taxonomy" id="410764"/>
    <lineage>
        <taxon>Bacteria</taxon>
        <taxon>Pseudomonadati</taxon>
        <taxon>Pseudomonadota</taxon>
        <taxon>Alphaproteobacteria</taxon>
        <taxon>Hyphomicrobiales</taxon>
        <taxon>Rhizobiaceae</taxon>
        <taxon>Rhizobium/Agrobacterium group</taxon>
        <taxon>Rhizobium</taxon>
    </lineage>
</organism>
<dbReference type="EMBL" id="FMAG01000004">
    <property type="protein sequence ID" value="SCB34067.1"/>
    <property type="molecule type" value="Genomic_DNA"/>
</dbReference>
<keyword evidence="2" id="KW-1185">Reference proteome</keyword>
<evidence type="ECO:0000313" key="1">
    <source>
        <dbReference type="EMBL" id="SCB34067.1"/>
    </source>
</evidence>